<reference evidence="6 7" key="1">
    <citation type="submission" date="2014-06" db="EMBL/GenBank/DDBJ databases">
        <title>Evolutionary Origins and Diversification of the Mycorrhizal Mutualists.</title>
        <authorList>
            <consortium name="DOE Joint Genome Institute"/>
            <consortium name="Mycorrhizal Genomics Consortium"/>
            <person name="Kohler A."/>
            <person name="Kuo A."/>
            <person name="Nagy L.G."/>
            <person name="Floudas D."/>
            <person name="Copeland A."/>
            <person name="Barry K.W."/>
            <person name="Cichocki N."/>
            <person name="Veneault-Fourrey C."/>
            <person name="LaButti K."/>
            <person name="Lindquist E.A."/>
            <person name="Lipzen A."/>
            <person name="Lundell T."/>
            <person name="Morin E."/>
            <person name="Murat C."/>
            <person name="Riley R."/>
            <person name="Ohm R."/>
            <person name="Sun H."/>
            <person name="Tunlid A."/>
            <person name="Henrissat B."/>
            <person name="Grigoriev I.V."/>
            <person name="Hibbett D.S."/>
            <person name="Martin F."/>
        </authorList>
    </citation>
    <scope>NUCLEOTIDE SEQUENCE [LARGE SCALE GENOMIC DNA]</scope>
    <source>
        <strain evidence="6 7">SS14</strain>
    </source>
</reference>
<dbReference type="AlphaFoldDB" id="A0A0C9UNF6"/>
<evidence type="ECO:0000256" key="2">
    <source>
        <dbReference type="ARBA" id="ARBA00022723"/>
    </source>
</evidence>
<evidence type="ECO:0000256" key="5">
    <source>
        <dbReference type="ARBA" id="ARBA00023242"/>
    </source>
</evidence>
<keyword evidence="7" id="KW-1185">Reference proteome</keyword>
<keyword evidence="2" id="KW-0479">Metal-binding</keyword>
<dbReference type="HOGENOM" id="CLU_792666_0_0_1"/>
<dbReference type="GO" id="GO:0005634">
    <property type="term" value="C:nucleus"/>
    <property type="evidence" value="ECO:0007669"/>
    <property type="project" value="UniProtKB-SubCell"/>
</dbReference>
<evidence type="ECO:0000256" key="1">
    <source>
        <dbReference type="ARBA" id="ARBA00004123"/>
    </source>
</evidence>
<dbReference type="EMBL" id="KN837263">
    <property type="protein sequence ID" value="KIJ30377.1"/>
    <property type="molecule type" value="Genomic_DNA"/>
</dbReference>
<dbReference type="Proteomes" id="UP000054279">
    <property type="component" value="Unassembled WGS sequence"/>
</dbReference>
<dbReference type="SUPFAM" id="SSF53098">
    <property type="entry name" value="Ribonuclease H-like"/>
    <property type="match status" value="1"/>
</dbReference>
<evidence type="ECO:0000256" key="4">
    <source>
        <dbReference type="ARBA" id="ARBA00022833"/>
    </source>
</evidence>
<dbReference type="PANTHER" id="PTHR46481">
    <property type="entry name" value="ZINC FINGER BED DOMAIN-CONTAINING PROTEIN 4"/>
    <property type="match status" value="1"/>
</dbReference>
<proteinExistence type="predicted"/>
<dbReference type="GO" id="GO:0008270">
    <property type="term" value="F:zinc ion binding"/>
    <property type="evidence" value="ECO:0007669"/>
    <property type="project" value="UniProtKB-KW"/>
</dbReference>
<keyword evidence="4" id="KW-0862">Zinc</keyword>
<dbReference type="InterPro" id="IPR052035">
    <property type="entry name" value="ZnF_BED_domain_contain"/>
</dbReference>
<gene>
    <name evidence="6" type="ORF">M422DRAFT_71012</name>
</gene>
<keyword evidence="3" id="KW-0863">Zinc-finger</keyword>
<dbReference type="PANTHER" id="PTHR46481:SF10">
    <property type="entry name" value="ZINC FINGER BED DOMAIN-CONTAINING PROTEIN 39"/>
    <property type="match status" value="1"/>
</dbReference>
<dbReference type="InterPro" id="IPR012337">
    <property type="entry name" value="RNaseH-like_sf"/>
</dbReference>
<keyword evidence="5" id="KW-0539">Nucleus</keyword>
<evidence type="ECO:0000256" key="3">
    <source>
        <dbReference type="ARBA" id="ARBA00022771"/>
    </source>
</evidence>
<name>A0A0C9UNF6_SPHS4</name>
<accession>A0A0C9UNF6</accession>
<evidence type="ECO:0000313" key="6">
    <source>
        <dbReference type="EMBL" id="KIJ30377.1"/>
    </source>
</evidence>
<evidence type="ECO:0000313" key="7">
    <source>
        <dbReference type="Proteomes" id="UP000054279"/>
    </source>
</evidence>
<comment type="subcellular location">
    <subcellularLocation>
        <location evidence="1">Nucleus</location>
    </subcellularLocation>
</comment>
<dbReference type="OrthoDB" id="2790258at2759"/>
<sequence>MPGRHTAREMANALLRITDRAEITGRVRCVTTDGASNMSGMMVDYQYLLRDRNIHFDALDSHVVCFPHTLHLAVTAMLDAVTSSTARENVTAPFTSPVAEPFDPDMQSLVEALRRDPVAMARDATNNIRMSQICRNEFLSLIEMGNQKKRWTQVDDNGVEQPVILNVVIPYRDSSNRWGSGYLSNTRFTYLRQPLTYYMEKRPEVFKNRLTKYEWTVLEDIRDILEGPFILQEQMCIERTPMLAGSLAAYESVITALQRSHDKPKYFYLQEMLSAGIEGMQANYDDRRYSRLLILAILVHPALRLKWFASRWTPEQLVYVKRVALEELSKYRSSTTRAPSSPGCRNRAANTNNSSKSKFRLYDNLFGINSGDSYEPVLTTETEFEDYCHAANWPDIETVDIVEWWDVSPLVTFYVQYLKFS</sequence>
<protein>
    <submittedName>
        <fullName evidence="6">Unplaced genomic scaffold SPHSTscaffold_188, whole genome shotgun sequence</fullName>
    </submittedName>
</protein>
<organism evidence="6 7">
    <name type="scientific">Sphaerobolus stellatus (strain SS14)</name>
    <dbReference type="NCBI Taxonomy" id="990650"/>
    <lineage>
        <taxon>Eukaryota</taxon>
        <taxon>Fungi</taxon>
        <taxon>Dikarya</taxon>
        <taxon>Basidiomycota</taxon>
        <taxon>Agaricomycotina</taxon>
        <taxon>Agaricomycetes</taxon>
        <taxon>Phallomycetidae</taxon>
        <taxon>Geastrales</taxon>
        <taxon>Sphaerobolaceae</taxon>
        <taxon>Sphaerobolus</taxon>
    </lineage>
</organism>